<keyword evidence="3 5" id="KW-1133">Transmembrane helix</keyword>
<organism evidence="7 8">
    <name type="scientific">Necator americanus</name>
    <name type="common">Human hookworm</name>
    <dbReference type="NCBI Taxonomy" id="51031"/>
    <lineage>
        <taxon>Eukaryota</taxon>
        <taxon>Metazoa</taxon>
        <taxon>Ecdysozoa</taxon>
        <taxon>Nematoda</taxon>
        <taxon>Chromadorea</taxon>
        <taxon>Rhabditida</taxon>
        <taxon>Rhabditina</taxon>
        <taxon>Rhabditomorpha</taxon>
        <taxon>Strongyloidea</taxon>
        <taxon>Ancylostomatidae</taxon>
        <taxon>Bunostominae</taxon>
        <taxon>Necator</taxon>
    </lineage>
</organism>
<dbReference type="CDD" id="cd00637">
    <property type="entry name" value="7tm_classA_rhodopsin-like"/>
    <property type="match status" value="1"/>
</dbReference>
<dbReference type="SUPFAM" id="SSF81321">
    <property type="entry name" value="Family A G protein-coupled receptor-like"/>
    <property type="match status" value="1"/>
</dbReference>
<sequence>MTTVTNWIVYLCESFLIIIVNTPLILTILLRKNNRNRREFLIITGMVLGDTLYALGFFLSITRRLENLSSGDSLVTRSECMAQIPTIAVFLGTSLIGQMNTVVAIDRFLATVFPIWYFKTTIRYPITILSIAYGFSIITLVLNWILVLSDEHEKLALISIQCNFADSTFPGFRNLLVYYRWLCIIIASLLYIMIALFIRKRFKAVSRTLAPQMNKIHSRKLMRSNITMGLTTLSAFFLLLIPDVFAEFNLPNSSSGTKLFLYSLMLNKTMVNLLIFVVRHRELRGVFIAGGSSEHS</sequence>
<dbReference type="InterPro" id="IPR017452">
    <property type="entry name" value="GPCR_Rhodpsn_7TM"/>
</dbReference>
<comment type="caution">
    <text evidence="7">The sequence shown here is derived from an EMBL/GenBank/DDBJ whole genome shotgun (WGS) entry which is preliminary data.</text>
</comment>
<dbReference type="InterPro" id="IPR019420">
    <property type="entry name" value="7TM_GPCR_serpentine_rcpt_Srbc"/>
</dbReference>
<dbReference type="Gene3D" id="1.20.1070.10">
    <property type="entry name" value="Rhodopsin 7-helix transmembrane proteins"/>
    <property type="match status" value="1"/>
</dbReference>
<feature type="transmembrane region" description="Helical" evidence="5">
    <location>
        <begin position="221"/>
        <end position="239"/>
    </location>
</feature>
<evidence type="ECO:0000313" key="8">
    <source>
        <dbReference type="Proteomes" id="UP001303046"/>
    </source>
</evidence>
<feature type="transmembrane region" description="Helical" evidence="5">
    <location>
        <begin position="178"/>
        <end position="198"/>
    </location>
</feature>
<dbReference type="PROSITE" id="PS50262">
    <property type="entry name" value="G_PROTEIN_RECEP_F1_2"/>
    <property type="match status" value="1"/>
</dbReference>
<comment type="subcellular location">
    <subcellularLocation>
        <location evidence="1">Membrane</location>
    </subcellularLocation>
</comment>
<evidence type="ECO:0000256" key="3">
    <source>
        <dbReference type="ARBA" id="ARBA00022989"/>
    </source>
</evidence>
<feature type="transmembrane region" description="Helical" evidence="5">
    <location>
        <begin position="259"/>
        <end position="278"/>
    </location>
</feature>
<evidence type="ECO:0000256" key="5">
    <source>
        <dbReference type="SAM" id="Phobius"/>
    </source>
</evidence>
<feature type="domain" description="G-protein coupled receptors family 1 profile" evidence="6">
    <location>
        <begin position="21"/>
        <end position="276"/>
    </location>
</feature>
<keyword evidence="2 5" id="KW-0812">Transmembrane</keyword>
<protein>
    <recommendedName>
        <fullName evidence="6">G-protein coupled receptors family 1 profile domain-containing protein</fullName>
    </recommendedName>
</protein>
<dbReference type="PANTHER" id="PTHR23360">
    <property type="entry name" value="G-PROTEIN COUPLED RECEPTORS FAMILY 1 PROFILE DOMAIN-CONTAINING PROTEIN-RELATED"/>
    <property type="match status" value="1"/>
</dbReference>
<evidence type="ECO:0000256" key="1">
    <source>
        <dbReference type="ARBA" id="ARBA00004370"/>
    </source>
</evidence>
<feature type="transmembrane region" description="Helical" evidence="5">
    <location>
        <begin position="126"/>
        <end position="147"/>
    </location>
</feature>
<proteinExistence type="predicted"/>
<feature type="transmembrane region" description="Helical" evidence="5">
    <location>
        <begin position="81"/>
        <end position="105"/>
    </location>
</feature>
<reference evidence="7 8" key="1">
    <citation type="submission" date="2023-08" db="EMBL/GenBank/DDBJ databases">
        <title>A Necator americanus chromosomal reference genome.</title>
        <authorList>
            <person name="Ilik V."/>
            <person name="Petrzelkova K.J."/>
            <person name="Pardy F."/>
            <person name="Fuh T."/>
            <person name="Niatou-Singa F.S."/>
            <person name="Gouil Q."/>
            <person name="Baker L."/>
            <person name="Ritchie M.E."/>
            <person name="Jex A.R."/>
            <person name="Gazzola D."/>
            <person name="Li H."/>
            <person name="Toshio Fujiwara R."/>
            <person name="Zhan B."/>
            <person name="Aroian R.V."/>
            <person name="Pafco B."/>
            <person name="Schwarz E.M."/>
        </authorList>
    </citation>
    <scope>NUCLEOTIDE SEQUENCE [LARGE SCALE GENOMIC DNA]</scope>
    <source>
        <strain evidence="7 8">Aroian</strain>
        <tissue evidence="7">Whole animal</tissue>
    </source>
</reference>
<dbReference type="PANTHER" id="PTHR23360:SF19">
    <property type="entry name" value="G-PROTEIN COUPLED RECEPTORS FAMILY 1 PROFILE DOMAIN-CONTAINING PROTEIN"/>
    <property type="match status" value="1"/>
</dbReference>
<dbReference type="InterPro" id="IPR047130">
    <property type="entry name" value="7TM_GPCR_Srsx_nematod"/>
</dbReference>
<dbReference type="Proteomes" id="UP001303046">
    <property type="component" value="Unassembled WGS sequence"/>
</dbReference>
<dbReference type="Pfam" id="PF10316">
    <property type="entry name" value="7TM_GPCR_Srbc"/>
    <property type="match status" value="1"/>
</dbReference>
<evidence type="ECO:0000256" key="4">
    <source>
        <dbReference type="ARBA" id="ARBA00023136"/>
    </source>
</evidence>
<name>A0ABR1BX87_NECAM</name>
<evidence type="ECO:0000256" key="2">
    <source>
        <dbReference type="ARBA" id="ARBA00022692"/>
    </source>
</evidence>
<keyword evidence="4 5" id="KW-0472">Membrane</keyword>
<keyword evidence="8" id="KW-1185">Reference proteome</keyword>
<gene>
    <name evidence="7" type="primary">Necator_chrI.g3569</name>
    <name evidence="7" type="ORF">RB195_007440</name>
</gene>
<evidence type="ECO:0000259" key="6">
    <source>
        <dbReference type="PROSITE" id="PS50262"/>
    </source>
</evidence>
<feature type="transmembrane region" description="Helical" evidence="5">
    <location>
        <begin position="40"/>
        <end position="61"/>
    </location>
</feature>
<evidence type="ECO:0000313" key="7">
    <source>
        <dbReference type="EMBL" id="KAK6730969.1"/>
    </source>
</evidence>
<dbReference type="EMBL" id="JAVFWL010000001">
    <property type="protein sequence ID" value="KAK6730969.1"/>
    <property type="molecule type" value="Genomic_DNA"/>
</dbReference>
<accession>A0ABR1BX87</accession>
<feature type="transmembrane region" description="Helical" evidence="5">
    <location>
        <begin position="6"/>
        <end position="28"/>
    </location>
</feature>